<evidence type="ECO:0000313" key="2">
    <source>
        <dbReference type="Proteomes" id="UP001501436"/>
    </source>
</evidence>
<sequence length="57" mass="6350">MEDKIFLLVKVTIQTTHPSIHDAITELQTSTVEVVSTTNVEVLQTEIIPLNTKTSKN</sequence>
<name>A0ABP9FWA4_9SPHI</name>
<gene>
    <name evidence="1" type="ORF">GCM10023313_24700</name>
</gene>
<protein>
    <submittedName>
        <fullName evidence="1">Uncharacterized protein</fullName>
    </submittedName>
</protein>
<dbReference type="EMBL" id="BAABJI010000002">
    <property type="protein sequence ID" value="GAA4919990.1"/>
    <property type="molecule type" value="Genomic_DNA"/>
</dbReference>
<organism evidence="1 2">
    <name type="scientific">Mucilaginibacter defluvii</name>
    <dbReference type="NCBI Taxonomy" id="1196019"/>
    <lineage>
        <taxon>Bacteria</taxon>
        <taxon>Pseudomonadati</taxon>
        <taxon>Bacteroidota</taxon>
        <taxon>Sphingobacteriia</taxon>
        <taxon>Sphingobacteriales</taxon>
        <taxon>Sphingobacteriaceae</taxon>
        <taxon>Mucilaginibacter</taxon>
    </lineage>
</organism>
<proteinExistence type="predicted"/>
<reference evidence="2" key="1">
    <citation type="journal article" date="2019" name="Int. J. Syst. Evol. Microbiol.">
        <title>The Global Catalogue of Microorganisms (GCM) 10K type strain sequencing project: providing services to taxonomists for standard genome sequencing and annotation.</title>
        <authorList>
            <consortium name="The Broad Institute Genomics Platform"/>
            <consortium name="The Broad Institute Genome Sequencing Center for Infectious Disease"/>
            <person name="Wu L."/>
            <person name="Ma J."/>
        </authorList>
    </citation>
    <scope>NUCLEOTIDE SEQUENCE [LARGE SCALE GENOMIC DNA]</scope>
    <source>
        <strain evidence="2">JCM 18283</strain>
    </source>
</reference>
<accession>A0ABP9FWA4</accession>
<dbReference type="Proteomes" id="UP001501436">
    <property type="component" value="Unassembled WGS sequence"/>
</dbReference>
<keyword evidence="2" id="KW-1185">Reference proteome</keyword>
<evidence type="ECO:0000313" key="1">
    <source>
        <dbReference type="EMBL" id="GAA4919990.1"/>
    </source>
</evidence>
<dbReference type="RefSeq" id="WP_345331519.1">
    <property type="nucleotide sequence ID" value="NZ_BAABJI010000002.1"/>
</dbReference>
<comment type="caution">
    <text evidence="1">The sequence shown here is derived from an EMBL/GenBank/DDBJ whole genome shotgun (WGS) entry which is preliminary data.</text>
</comment>